<comment type="caution">
    <text evidence="5">The sequence shown here is derived from an EMBL/GenBank/DDBJ whole genome shotgun (WGS) entry which is preliminary data.</text>
</comment>
<evidence type="ECO:0000256" key="2">
    <source>
        <dbReference type="ARBA" id="ARBA00022679"/>
    </source>
</evidence>
<dbReference type="EMBL" id="QJJV01000006">
    <property type="protein sequence ID" value="PXX17456.1"/>
    <property type="molecule type" value="Genomic_DNA"/>
</dbReference>
<dbReference type="InterPro" id="IPR000794">
    <property type="entry name" value="Beta-ketoacyl_synthase"/>
</dbReference>
<evidence type="ECO:0000256" key="3">
    <source>
        <dbReference type="RuleBase" id="RU003694"/>
    </source>
</evidence>
<evidence type="ECO:0000259" key="4">
    <source>
        <dbReference type="PROSITE" id="PS52004"/>
    </source>
</evidence>
<dbReference type="PANTHER" id="PTHR11712:SF320">
    <property type="entry name" value="BETA-KETOACYL SYNTHASE"/>
    <property type="match status" value="1"/>
</dbReference>
<evidence type="ECO:0000256" key="1">
    <source>
        <dbReference type="ARBA" id="ARBA00008467"/>
    </source>
</evidence>
<dbReference type="SUPFAM" id="SSF53901">
    <property type="entry name" value="Thiolase-like"/>
    <property type="match status" value="1"/>
</dbReference>
<dbReference type="Pfam" id="PF00109">
    <property type="entry name" value="ketoacyl-synt"/>
    <property type="match status" value="1"/>
</dbReference>
<dbReference type="InterPro" id="IPR020841">
    <property type="entry name" value="PKS_Beta-ketoAc_synthase_dom"/>
</dbReference>
<feature type="domain" description="Ketosynthase family 3 (KS3)" evidence="4">
    <location>
        <begin position="1"/>
        <end position="410"/>
    </location>
</feature>
<keyword evidence="6" id="KW-1185">Reference proteome</keyword>
<sequence>MAQAAFQAAHRPTSQPVYLHALGMVNALGDDVSAIAAALARGEAPGMGPIRTRIGEAFAGRVLASLDQAAFAPPAALAHYDCRNNRLLLAALAQIRPAIDAACERFGAGRVGVVLGTSTSGIGAVEATFANADVDTNSAKRFDYRQMEIGSVAPFAAAALGLGGPAFTISTACTSSAKAFAAARRLLRAQLCDAVVVGGVDTLCELTLQGFASLESTSAVRTNPMSANRRGINIGEGAAVFLMSREEGPVRFAGAGESSDAHHISAPDPQGAGGEIALRAALADAGIDARAIGYVNLHATATLKNDQMEAHLMARVFPDGVAVSGTKPFTGHTLGAAGATEAGLAWLTLARDDVALPRHRWDGQADATLPPLDFVESARYLPRGTGAQSQYVMSNSFAFGGSNVSLVLAR</sequence>
<evidence type="ECO:0000313" key="5">
    <source>
        <dbReference type="EMBL" id="PXX17456.1"/>
    </source>
</evidence>
<dbReference type="SMART" id="SM00825">
    <property type="entry name" value="PKS_KS"/>
    <property type="match status" value="1"/>
</dbReference>
<dbReference type="Proteomes" id="UP000247515">
    <property type="component" value="Unassembled WGS sequence"/>
</dbReference>
<accession>A0ABX5MSA9</accession>
<keyword evidence="2 3" id="KW-0808">Transferase</keyword>
<dbReference type="PANTHER" id="PTHR11712">
    <property type="entry name" value="POLYKETIDE SYNTHASE-RELATED"/>
    <property type="match status" value="1"/>
</dbReference>
<reference evidence="5 6" key="1">
    <citation type="submission" date="2018-05" db="EMBL/GenBank/DDBJ databases">
        <title>Genomic Encyclopedia of Type Strains, Phase IV (KMG-V): Genome sequencing to study the core and pangenomes of soil and plant-associated prokaryotes.</title>
        <authorList>
            <person name="Whitman W."/>
        </authorList>
    </citation>
    <scope>NUCLEOTIDE SEQUENCE [LARGE SCALE GENOMIC DNA]</scope>
    <source>
        <strain evidence="5 6">SIr-6563</strain>
    </source>
</reference>
<dbReference type="InterPro" id="IPR016039">
    <property type="entry name" value="Thiolase-like"/>
</dbReference>
<gene>
    <name evidence="5" type="ORF">C7400_106173</name>
</gene>
<dbReference type="Pfam" id="PF02801">
    <property type="entry name" value="Ketoacyl-synt_C"/>
    <property type="match status" value="1"/>
</dbReference>
<dbReference type="InterPro" id="IPR018201">
    <property type="entry name" value="Ketoacyl_synth_AS"/>
</dbReference>
<dbReference type="InterPro" id="IPR014030">
    <property type="entry name" value="Ketoacyl_synth_N"/>
</dbReference>
<protein>
    <submittedName>
        <fullName evidence="5">3-oxoacyl-[acyl-carrier-protein] synthase-1</fullName>
    </submittedName>
</protein>
<proteinExistence type="inferred from homology"/>
<comment type="similarity">
    <text evidence="1 3">Belongs to the thiolase-like superfamily. Beta-ketoacyl-ACP synthases family.</text>
</comment>
<dbReference type="NCBIfam" id="NF006618">
    <property type="entry name" value="PRK09185.1"/>
    <property type="match status" value="1"/>
</dbReference>
<organism evidence="5 6">
    <name type="scientific">Paraburkholderia tropica</name>
    <dbReference type="NCBI Taxonomy" id="92647"/>
    <lineage>
        <taxon>Bacteria</taxon>
        <taxon>Pseudomonadati</taxon>
        <taxon>Pseudomonadota</taxon>
        <taxon>Betaproteobacteria</taxon>
        <taxon>Burkholderiales</taxon>
        <taxon>Burkholderiaceae</taxon>
        <taxon>Paraburkholderia</taxon>
    </lineage>
</organism>
<evidence type="ECO:0000313" key="6">
    <source>
        <dbReference type="Proteomes" id="UP000247515"/>
    </source>
</evidence>
<dbReference type="InterPro" id="IPR014031">
    <property type="entry name" value="Ketoacyl_synth_C"/>
</dbReference>
<dbReference type="CDD" id="cd00834">
    <property type="entry name" value="KAS_I_II"/>
    <property type="match status" value="1"/>
</dbReference>
<dbReference type="RefSeq" id="WP_110327261.1">
    <property type="nucleotide sequence ID" value="NZ_JAGIXD010000003.1"/>
</dbReference>
<dbReference type="PROSITE" id="PS52004">
    <property type="entry name" value="KS3_2"/>
    <property type="match status" value="1"/>
</dbReference>
<dbReference type="Gene3D" id="3.40.47.10">
    <property type="match status" value="2"/>
</dbReference>
<dbReference type="PROSITE" id="PS00606">
    <property type="entry name" value="KS3_1"/>
    <property type="match status" value="1"/>
</dbReference>
<name>A0ABX5MSA9_9BURK</name>